<name>A0A318PRA4_9PROT</name>
<reference evidence="3 4" key="1">
    <citation type="submission" date="2017-07" db="EMBL/GenBank/DDBJ databases">
        <title>A draft genome sequence of Gluconacetobacter entanii LTH 4560.</title>
        <authorList>
            <person name="Skraban J."/>
            <person name="Cleenwerck I."/>
            <person name="Vandamme P."/>
            <person name="Trcek J."/>
        </authorList>
    </citation>
    <scope>NUCLEOTIDE SEQUENCE [LARGE SCALE GENOMIC DNA]</scope>
    <source>
        <strain evidence="3 4">LTH 4560</strain>
    </source>
</reference>
<evidence type="ECO:0000259" key="2">
    <source>
        <dbReference type="Pfam" id="PF13403"/>
    </source>
</evidence>
<proteinExistence type="predicted"/>
<organism evidence="3 4">
    <name type="scientific">Gluconacetobacter entanii</name>
    <dbReference type="NCBI Taxonomy" id="108528"/>
    <lineage>
        <taxon>Bacteria</taxon>
        <taxon>Pseudomonadati</taxon>
        <taxon>Pseudomonadota</taxon>
        <taxon>Alphaproteobacteria</taxon>
        <taxon>Acetobacterales</taxon>
        <taxon>Acetobacteraceae</taxon>
        <taxon>Gluconacetobacter</taxon>
    </lineage>
</organism>
<dbReference type="Pfam" id="PF13403">
    <property type="entry name" value="Hint_2"/>
    <property type="match status" value="1"/>
</dbReference>
<dbReference type="Proteomes" id="UP000248301">
    <property type="component" value="Unassembled WGS sequence"/>
</dbReference>
<feature type="region of interest" description="Disordered" evidence="1">
    <location>
        <begin position="17"/>
        <end position="54"/>
    </location>
</feature>
<gene>
    <name evidence="3" type="ORF">CFR72_12365</name>
</gene>
<accession>A0A318PRA4</accession>
<feature type="region of interest" description="Disordered" evidence="1">
    <location>
        <begin position="388"/>
        <end position="416"/>
    </location>
</feature>
<dbReference type="InterPro" id="IPR028992">
    <property type="entry name" value="Hedgehog/Intein_dom"/>
</dbReference>
<dbReference type="EMBL" id="NKUF01000033">
    <property type="protein sequence ID" value="PYD62464.1"/>
    <property type="molecule type" value="Genomic_DNA"/>
</dbReference>
<feature type="domain" description="Hedgehog/Intein (Hint)" evidence="2">
    <location>
        <begin position="67"/>
        <end position="195"/>
    </location>
</feature>
<evidence type="ECO:0000256" key="1">
    <source>
        <dbReference type="SAM" id="MobiDB-lite"/>
    </source>
</evidence>
<evidence type="ECO:0000313" key="3">
    <source>
        <dbReference type="EMBL" id="PYD62464.1"/>
    </source>
</evidence>
<dbReference type="AlphaFoldDB" id="A0A318PRA4"/>
<comment type="caution">
    <text evidence="3">The sequence shown here is derived from an EMBL/GenBank/DDBJ whole genome shotgun (WGS) entry which is preliminary data.</text>
</comment>
<dbReference type="OrthoDB" id="6305173at2"/>
<sequence length="416" mass="44559">MAAKDVGKVMTLIIPAMDQPLQGPGGGGRCRDHARREGTRTRFSPVPPVPPVMRRDTMTRMDELATGFIPGTMLRTPSGDVAVENLGPGDCVLAASGEMRRICWIGLIAAHPPTVGRRDAYLVHVAAHACAQGRPARDLQVLPDMAMGQSVHDEVLVPARELTNGATIATVPGGVMECWGIVLDRAAVVLANGLPVGVGMAQARPGGLPRILTRGPLVAARRAGLAGRAQDMGWRVSTCMDVHAMVDGRRLRGDVKDGVACFIFPATARHVRVVSRTFVPADWAACDDRRALGLAVRRISLGDGMRMAEVDPADPRIAPAFHAPLHPDGTDGAEGTAWRWTRETLSLPCALWRTGTQARGREVMLRLEFDAAASQCWVLPAVPVRTFHPDPATLRRPAHRRRSADYGAFDGAPSAS</sequence>
<evidence type="ECO:0000313" key="4">
    <source>
        <dbReference type="Proteomes" id="UP000248301"/>
    </source>
</evidence>
<protein>
    <recommendedName>
        <fullName evidence="2">Hedgehog/Intein (Hint) domain-containing protein</fullName>
    </recommendedName>
</protein>
<feature type="compositionally biased region" description="Basic and acidic residues" evidence="1">
    <location>
        <begin position="29"/>
        <end position="40"/>
    </location>
</feature>